<dbReference type="PANTHER" id="PTHR33498:SF1">
    <property type="entry name" value="TRANSPOSASE FOR INSERTION SEQUENCE ELEMENT IS1557"/>
    <property type="match status" value="1"/>
</dbReference>
<keyword evidence="3" id="KW-1185">Reference proteome</keyword>
<accession>A0A315ZS41</accession>
<dbReference type="EMBL" id="UHJJ01000014">
    <property type="protein sequence ID" value="SUQ15636.1"/>
    <property type="molecule type" value="Genomic_DNA"/>
</dbReference>
<protein>
    <submittedName>
        <fullName evidence="2">Transposase</fullName>
    </submittedName>
</protein>
<reference evidence="3" key="1">
    <citation type="submission" date="2017-07" db="EMBL/GenBank/DDBJ databases">
        <authorList>
            <person name="Varghese N."/>
            <person name="Submissions S."/>
        </authorList>
    </citation>
    <scope>NUCLEOTIDE SEQUENCE [LARGE SCALE GENOMIC DNA]</scope>
    <source>
        <strain evidence="3">NLAE-zl-C134</strain>
    </source>
</reference>
<evidence type="ECO:0000313" key="3">
    <source>
        <dbReference type="Proteomes" id="UP000254051"/>
    </source>
</evidence>
<dbReference type="InterPro" id="IPR047951">
    <property type="entry name" value="Transpos_ISL3"/>
</dbReference>
<name>A0A315ZS41_9FIRM</name>
<organism evidence="2 3">
    <name type="scientific">Faecalicatena contorta</name>
    <dbReference type="NCBI Taxonomy" id="39482"/>
    <lineage>
        <taxon>Bacteria</taxon>
        <taxon>Bacillati</taxon>
        <taxon>Bacillota</taxon>
        <taxon>Clostridia</taxon>
        <taxon>Lachnospirales</taxon>
        <taxon>Lachnospiraceae</taxon>
        <taxon>Faecalicatena</taxon>
    </lineage>
</organism>
<evidence type="ECO:0000259" key="1">
    <source>
        <dbReference type="Pfam" id="PF01610"/>
    </source>
</evidence>
<dbReference type="Pfam" id="PF01610">
    <property type="entry name" value="DDE_Tnp_ISL3"/>
    <property type="match status" value="1"/>
</dbReference>
<dbReference type="PANTHER" id="PTHR33498">
    <property type="entry name" value="TRANSPOSASE FOR INSERTION SEQUENCE ELEMENT IS1557"/>
    <property type="match status" value="1"/>
</dbReference>
<proteinExistence type="predicted"/>
<dbReference type="InterPro" id="IPR002560">
    <property type="entry name" value="Transposase_DDE"/>
</dbReference>
<dbReference type="Proteomes" id="UP000254051">
    <property type="component" value="Unassembled WGS sequence"/>
</dbReference>
<sequence>MPMIVDKALITKVCVDDFAFRKRYSYGSVMVDIETHRILDIIDSRETKQVEKWLGSYPNLQVVSRDGARTYSSATSHSHPDALQVSDRFHLLKNLSEAAEKYMRRLFPSRLVIPATSKSQSAEMQALYNTRNRSERILFAQQKRKEGYTINDIALLLHSSVTTISKYLSIPEAEIPKAKGNAREIQHIQQMEKKKMAIQEVRTWYHLGHSVDEITRLTGHTLLTVNNYLKDNCSLSNGHYDDKSTLESLLLMSRK</sequence>
<evidence type="ECO:0000313" key="2">
    <source>
        <dbReference type="EMBL" id="SUQ15636.1"/>
    </source>
</evidence>
<gene>
    <name evidence="2" type="ORF">SAMN05216529_11485</name>
</gene>
<feature type="domain" description="Transposase IS204/IS1001/IS1096/IS1165 DDE" evidence="1">
    <location>
        <begin position="13"/>
        <end position="144"/>
    </location>
</feature>
<dbReference type="AlphaFoldDB" id="A0A315ZS41"/>